<organism evidence="2 3">
    <name type="scientific">Staphylococcus pseudintermedius</name>
    <dbReference type="NCBI Taxonomy" id="283734"/>
    <lineage>
        <taxon>Bacteria</taxon>
        <taxon>Bacillati</taxon>
        <taxon>Bacillota</taxon>
        <taxon>Bacilli</taxon>
        <taxon>Bacillales</taxon>
        <taxon>Staphylococcaceae</taxon>
        <taxon>Staphylococcus</taxon>
        <taxon>Staphylococcus intermedius group</taxon>
    </lineage>
</organism>
<dbReference type="SUPFAM" id="SSF51695">
    <property type="entry name" value="PLC-like phosphodiesterases"/>
    <property type="match status" value="1"/>
</dbReference>
<dbReference type="Gene3D" id="3.20.20.190">
    <property type="entry name" value="Phosphatidylinositol (PI) phosphodiesterase"/>
    <property type="match status" value="1"/>
</dbReference>
<sequence>IPLVQLLERGELPRQSNADLKKIQSYAVGVGPDYHDLTAQNTRTLRQQGFYIHPYTVNDQKTMARLNQYGVTGVFTNYPDLYHALIQ</sequence>
<dbReference type="GO" id="GO:0006629">
    <property type="term" value="P:lipid metabolic process"/>
    <property type="evidence" value="ECO:0007669"/>
    <property type="project" value="InterPro"/>
</dbReference>
<dbReference type="GO" id="GO:0008081">
    <property type="term" value="F:phosphoric diester hydrolase activity"/>
    <property type="evidence" value="ECO:0007669"/>
    <property type="project" value="InterPro"/>
</dbReference>
<dbReference type="EMBL" id="QEIV01001238">
    <property type="protein sequence ID" value="PWZ97376.1"/>
    <property type="molecule type" value="Genomic_DNA"/>
</dbReference>
<evidence type="ECO:0000259" key="1">
    <source>
        <dbReference type="PROSITE" id="PS51704"/>
    </source>
</evidence>
<dbReference type="PROSITE" id="PS51704">
    <property type="entry name" value="GP_PDE"/>
    <property type="match status" value="1"/>
</dbReference>
<protein>
    <submittedName>
        <fullName evidence="2">Glycerophosphodiester phosphodiesterase</fullName>
    </submittedName>
</protein>
<dbReference type="InterPro" id="IPR017946">
    <property type="entry name" value="PLC-like_Pdiesterase_TIM-brl"/>
</dbReference>
<reference evidence="2 3" key="1">
    <citation type="journal article" date="2018" name="Vet. Microbiol.">
        <title>Clonal diversity and geographic distribution of methicillin-resistant Staphylococcus pseudintermedius from Australian animals: Discovery of novel sequence types.</title>
        <authorList>
            <person name="Worthing K.A."/>
            <person name="Abraham S."/>
            <person name="Coombs G.W."/>
            <person name="Pang S."/>
            <person name="Saputra S."/>
            <person name="Jordan D."/>
            <person name="Trott D.J."/>
            <person name="Norris J.M."/>
        </authorList>
    </citation>
    <scope>NUCLEOTIDE SEQUENCE [LARGE SCALE GENOMIC DNA]</scope>
    <source>
        <strain evidence="2 3">ST71 3</strain>
    </source>
</reference>
<evidence type="ECO:0000313" key="2">
    <source>
        <dbReference type="EMBL" id="PWZ97376.1"/>
    </source>
</evidence>
<name>A0A317Z622_STAPS</name>
<dbReference type="InterPro" id="IPR030395">
    <property type="entry name" value="GP_PDE_dom"/>
</dbReference>
<comment type="caution">
    <text evidence="2">The sequence shown here is derived from an EMBL/GenBank/DDBJ whole genome shotgun (WGS) entry which is preliminary data.</text>
</comment>
<evidence type="ECO:0000313" key="3">
    <source>
        <dbReference type="Proteomes" id="UP000246351"/>
    </source>
</evidence>
<feature type="non-terminal residue" evidence="2">
    <location>
        <position position="1"/>
    </location>
</feature>
<accession>A0A317Z622</accession>
<dbReference type="Pfam" id="PF03009">
    <property type="entry name" value="GDPD"/>
    <property type="match status" value="1"/>
</dbReference>
<dbReference type="AlphaFoldDB" id="A0A317Z622"/>
<gene>
    <name evidence="2" type="ORF">DD924_12465</name>
</gene>
<dbReference type="Proteomes" id="UP000246351">
    <property type="component" value="Unassembled WGS sequence"/>
</dbReference>
<proteinExistence type="predicted"/>
<feature type="domain" description="GP-PDE" evidence="1">
    <location>
        <begin position="1"/>
        <end position="86"/>
    </location>
</feature>